<accession>A0AAD8MPU1</accession>
<reference evidence="1" key="2">
    <citation type="submission" date="2023-05" db="EMBL/GenBank/DDBJ databases">
        <authorList>
            <person name="Schelkunov M.I."/>
        </authorList>
    </citation>
    <scope>NUCLEOTIDE SEQUENCE</scope>
    <source>
        <strain evidence="1">Hsosn_3</strain>
        <tissue evidence="1">Leaf</tissue>
    </source>
</reference>
<reference evidence="1" key="1">
    <citation type="submission" date="2023-02" db="EMBL/GenBank/DDBJ databases">
        <title>Genome of toxic invasive species Heracleum sosnowskyi carries increased number of genes despite the absence of recent whole-genome duplications.</title>
        <authorList>
            <person name="Schelkunov M."/>
            <person name="Shtratnikova V."/>
            <person name="Makarenko M."/>
            <person name="Klepikova A."/>
            <person name="Omelchenko D."/>
            <person name="Novikova G."/>
            <person name="Obukhova E."/>
            <person name="Bogdanov V."/>
            <person name="Penin A."/>
            <person name="Logacheva M."/>
        </authorList>
    </citation>
    <scope>NUCLEOTIDE SEQUENCE</scope>
    <source>
        <strain evidence="1">Hsosn_3</strain>
        <tissue evidence="1">Leaf</tissue>
    </source>
</reference>
<proteinExistence type="predicted"/>
<comment type="caution">
    <text evidence="1">The sequence shown here is derived from an EMBL/GenBank/DDBJ whole genome shotgun (WGS) entry which is preliminary data.</text>
</comment>
<gene>
    <name evidence="1" type="ORF">POM88_026277</name>
</gene>
<sequence length="236" mass="26348">MDQYIFGPLEEVMDKLKQAIAPKGDPTEKQLEPDKSCSGNTMIIMLQKSPKNGDCSMRGRERKLLNNRSPPEWPPLLRVPAPEYRAVRTDFSHRDLLSKSCKVSGACPATILITGKNSSLGHGVSENMFKNTVDQNFSSNVYSLANTVLGTESHSKLTNFLLELVFFSNSLGYVTAGSSLVGEQGSLLFGIGNLSPDAVVFDVEYARWLEEHHRLMFELRAATQEHMGENELRLYY</sequence>
<dbReference type="AlphaFoldDB" id="A0AAD8MPU1"/>
<protein>
    <submittedName>
        <fullName evidence="1">Uncharacterized protein</fullName>
    </submittedName>
</protein>
<dbReference type="EMBL" id="JAUIZM010000006">
    <property type="protein sequence ID" value="KAK1379533.1"/>
    <property type="molecule type" value="Genomic_DNA"/>
</dbReference>
<keyword evidence="2" id="KW-1185">Reference proteome</keyword>
<name>A0AAD8MPU1_9APIA</name>
<organism evidence="1 2">
    <name type="scientific">Heracleum sosnowskyi</name>
    <dbReference type="NCBI Taxonomy" id="360622"/>
    <lineage>
        <taxon>Eukaryota</taxon>
        <taxon>Viridiplantae</taxon>
        <taxon>Streptophyta</taxon>
        <taxon>Embryophyta</taxon>
        <taxon>Tracheophyta</taxon>
        <taxon>Spermatophyta</taxon>
        <taxon>Magnoliopsida</taxon>
        <taxon>eudicotyledons</taxon>
        <taxon>Gunneridae</taxon>
        <taxon>Pentapetalae</taxon>
        <taxon>asterids</taxon>
        <taxon>campanulids</taxon>
        <taxon>Apiales</taxon>
        <taxon>Apiaceae</taxon>
        <taxon>Apioideae</taxon>
        <taxon>apioid superclade</taxon>
        <taxon>Tordylieae</taxon>
        <taxon>Tordyliinae</taxon>
        <taxon>Heracleum</taxon>
    </lineage>
</organism>
<evidence type="ECO:0000313" key="1">
    <source>
        <dbReference type="EMBL" id="KAK1379533.1"/>
    </source>
</evidence>
<dbReference type="Proteomes" id="UP001237642">
    <property type="component" value="Unassembled WGS sequence"/>
</dbReference>
<evidence type="ECO:0000313" key="2">
    <source>
        <dbReference type="Proteomes" id="UP001237642"/>
    </source>
</evidence>